<dbReference type="KEGG" id="ptan:CRYO30217_02907"/>
<reference evidence="2" key="1">
    <citation type="submission" date="2021-04" db="EMBL/GenBank/DDBJ databases">
        <authorList>
            <person name="Rodrigo-Torres L."/>
            <person name="Arahal R. D."/>
            <person name="Lucena T."/>
        </authorList>
    </citation>
    <scope>NUCLEOTIDE SEQUENCE</scope>
    <source>
        <strain evidence="2">AS29M-1</strain>
    </source>
</reference>
<dbReference type="AlphaFoldDB" id="A0A916JPR3"/>
<keyword evidence="3" id="KW-1185">Reference proteome</keyword>
<protein>
    <submittedName>
        <fullName evidence="2">Uncharacterized protein</fullName>
    </submittedName>
</protein>
<dbReference type="EMBL" id="OU015584">
    <property type="protein sequence ID" value="CAG5085846.1"/>
    <property type="molecule type" value="Genomic_DNA"/>
</dbReference>
<feature type="compositionally biased region" description="Acidic residues" evidence="1">
    <location>
        <begin position="76"/>
        <end position="85"/>
    </location>
</feature>
<dbReference type="Proteomes" id="UP000683507">
    <property type="component" value="Chromosome"/>
</dbReference>
<evidence type="ECO:0000256" key="1">
    <source>
        <dbReference type="SAM" id="MobiDB-lite"/>
    </source>
</evidence>
<proteinExistence type="predicted"/>
<evidence type="ECO:0000313" key="2">
    <source>
        <dbReference type="EMBL" id="CAG5085846.1"/>
    </source>
</evidence>
<accession>A0A916JPR3</accession>
<dbReference type="RefSeq" id="WP_258543105.1">
    <property type="nucleotide sequence ID" value="NZ_OU015584.1"/>
</dbReference>
<evidence type="ECO:0000313" key="3">
    <source>
        <dbReference type="Proteomes" id="UP000683507"/>
    </source>
</evidence>
<organism evidence="2 3">
    <name type="scientific">Parvicella tangerina</name>
    <dbReference type="NCBI Taxonomy" id="2829795"/>
    <lineage>
        <taxon>Bacteria</taxon>
        <taxon>Pseudomonadati</taxon>
        <taxon>Bacteroidota</taxon>
        <taxon>Flavobacteriia</taxon>
        <taxon>Flavobacteriales</taxon>
        <taxon>Parvicellaceae</taxon>
        <taxon>Parvicella</taxon>
    </lineage>
</organism>
<sequence length="85" mass="8886">MKKKIIIIVIAVVVIAGGTVLALSLTGGGATEEDHAQGEETGQAVDEVLGDTENIEMEKSDIDDNSADSLENALGIDEEFDPTDI</sequence>
<name>A0A916JPR3_9FLAO</name>
<feature type="region of interest" description="Disordered" evidence="1">
    <location>
        <begin position="50"/>
        <end position="85"/>
    </location>
</feature>
<gene>
    <name evidence="2" type="ORF">CRYO30217_02907</name>
</gene>